<proteinExistence type="predicted"/>
<gene>
    <name evidence="1" type="ORF">LTRI10_LOCUS3568</name>
</gene>
<sequence>MQSAAQICHRRRQRLATSLGFGPRLSLELVLLVESEIDGAKRRFSQIQLDQRRLRDILEGPISVGVVREWSAQVKLSMVGETETITTTLLGETDGNIPWPWGSHLEKIMSSAMWRSGDGEEELRRRMLG</sequence>
<accession>A0AAV2CJC3</accession>
<name>A0AAV2CJC3_9ROSI</name>
<protein>
    <submittedName>
        <fullName evidence="1">Uncharacterized protein</fullName>
    </submittedName>
</protein>
<evidence type="ECO:0000313" key="1">
    <source>
        <dbReference type="EMBL" id="CAL1355835.1"/>
    </source>
</evidence>
<dbReference type="AlphaFoldDB" id="A0AAV2CJC3"/>
<keyword evidence="2" id="KW-1185">Reference proteome</keyword>
<organism evidence="1 2">
    <name type="scientific">Linum trigynum</name>
    <dbReference type="NCBI Taxonomy" id="586398"/>
    <lineage>
        <taxon>Eukaryota</taxon>
        <taxon>Viridiplantae</taxon>
        <taxon>Streptophyta</taxon>
        <taxon>Embryophyta</taxon>
        <taxon>Tracheophyta</taxon>
        <taxon>Spermatophyta</taxon>
        <taxon>Magnoliopsida</taxon>
        <taxon>eudicotyledons</taxon>
        <taxon>Gunneridae</taxon>
        <taxon>Pentapetalae</taxon>
        <taxon>rosids</taxon>
        <taxon>fabids</taxon>
        <taxon>Malpighiales</taxon>
        <taxon>Linaceae</taxon>
        <taxon>Linum</taxon>
    </lineage>
</organism>
<evidence type="ECO:0000313" key="2">
    <source>
        <dbReference type="Proteomes" id="UP001497516"/>
    </source>
</evidence>
<dbReference type="EMBL" id="OZ034813">
    <property type="protein sequence ID" value="CAL1355835.1"/>
    <property type="molecule type" value="Genomic_DNA"/>
</dbReference>
<dbReference type="Proteomes" id="UP001497516">
    <property type="component" value="Chromosome 1"/>
</dbReference>
<reference evidence="1 2" key="1">
    <citation type="submission" date="2024-04" db="EMBL/GenBank/DDBJ databases">
        <authorList>
            <person name="Fracassetti M."/>
        </authorList>
    </citation>
    <scope>NUCLEOTIDE SEQUENCE [LARGE SCALE GENOMIC DNA]</scope>
</reference>